<feature type="domain" description="Proline dehydrogenase" evidence="2">
    <location>
        <begin position="22"/>
        <end position="149"/>
    </location>
</feature>
<dbReference type="AlphaFoldDB" id="A0A3D9IMQ4"/>
<dbReference type="InterPro" id="IPR002872">
    <property type="entry name" value="Proline_DH_dom"/>
</dbReference>
<reference evidence="3 4" key="1">
    <citation type="submission" date="2018-07" db="EMBL/GenBank/DDBJ databases">
        <title>Genomic Encyclopedia of Type Strains, Phase III (KMG-III): the genomes of soil and plant-associated and newly described type strains.</title>
        <authorList>
            <person name="Whitman W."/>
        </authorList>
    </citation>
    <scope>NUCLEOTIDE SEQUENCE [LARGE SCALE GENOMIC DNA]</scope>
    <source>
        <strain evidence="3 4">CECT 7287</strain>
    </source>
</reference>
<organism evidence="3 4">
    <name type="scientific">Cohnella phaseoli</name>
    <dbReference type="NCBI Taxonomy" id="456490"/>
    <lineage>
        <taxon>Bacteria</taxon>
        <taxon>Bacillati</taxon>
        <taxon>Bacillota</taxon>
        <taxon>Bacilli</taxon>
        <taxon>Bacillales</taxon>
        <taxon>Paenibacillaceae</taxon>
        <taxon>Cohnella</taxon>
    </lineage>
</organism>
<evidence type="ECO:0000256" key="1">
    <source>
        <dbReference type="ARBA" id="ARBA00023002"/>
    </source>
</evidence>
<name>A0A3D9IMQ4_9BACL</name>
<dbReference type="GO" id="GO:0006562">
    <property type="term" value="P:L-proline catabolic process"/>
    <property type="evidence" value="ECO:0007669"/>
    <property type="project" value="UniProtKB-ARBA"/>
</dbReference>
<dbReference type="OrthoDB" id="9773461at2"/>
<dbReference type="RefSeq" id="WP_116063902.1">
    <property type="nucleotide sequence ID" value="NZ_QRDZ01000027.1"/>
</dbReference>
<dbReference type="Pfam" id="PF01619">
    <property type="entry name" value="Pro_dh"/>
    <property type="match status" value="1"/>
</dbReference>
<protein>
    <submittedName>
        <fullName evidence="3">L-proline dehydrogenase</fullName>
    </submittedName>
</protein>
<evidence type="ECO:0000259" key="2">
    <source>
        <dbReference type="Pfam" id="PF01619"/>
    </source>
</evidence>
<evidence type="ECO:0000313" key="4">
    <source>
        <dbReference type="Proteomes" id="UP000256977"/>
    </source>
</evidence>
<dbReference type="EMBL" id="QRDZ01000027">
    <property type="protein sequence ID" value="RED62991.1"/>
    <property type="molecule type" value="Genomic_DNA"/>
</dbReference>
<dbReference type="SUPFAM" id="SSF51730">
    <property type="entry name" value="FAD-linked oxidoreductase"/>
    <property type="match status" value="1"/>
</dbReference>
<accession>A0A3D9IMQ4</accession>
<proteinExistence type="predicted"/>
<keyword evidence="1" id="KW-0560">Oxidoreductase</keyword>
<comment type="caution">
    <text evidence="3">The sequence shown here is derived from an EMBL/GenBank/DDBJ whole genome shotgun (WGS) entry which is preliminary data.</text>
</comment>
<dbReference type="Proteomes" id="UP000256977">
    <property type="component" value="Unassembled WGS sequence"/>
</dbReference>
<dbReference type="GO" id="GO:0004657">
    <property type="term" value="F:proline dehydrogenase activity"/>
    <property type="evidence" value="ECO:0007669"/>
    <property type="project" value="UniProtKB-ARBA"/>
</dbReference>
<evidence type="ECO:0000313" key="3">
    <source>
        <dbReference type="EMBL" id="RED62991.1"/>
    </source>
</evidence>
<sequence length="242" mass="26900">MKHLPRGTIVGTKREDAVCEAVRLTYRGYGVSLAYIGEEAKGLREYVETKKELRRLIDMLGIAGRSATLLLELSRIGMGVDDELAFRQLVDLIREAALYGITIMINAEGAELADSLLDAYKRAARLYPSVGITLRADFRRSEADLAEIIPFSGRIRLVEGDRKDSAAYHRLARKAIASGRLVSLVAHNEAVYRDDRILGLQSALNAEIELPREMCPDLLDEAKNAGYRLRIQVAYGLPGLNR</sequence>
<gene>
    <name evidence="3" type="ORF">DFP98_12793</name>
</gene>
<dbReference type="InterPro" id="IPR029041">
    <property type="entry name" value="FAD-linked_oxidoreductase-like"/>
</dbReference>
<keyword evidence="4" id="KW-1185">Reference proteome</keyword>
<dbReference type="Gene3D" id="3.20.20.220">
    <property type="match status" value="1"/>
</dbReference>